<reference evidence="7" key="1">
    <citation type="submission" date="2025-08" db="UniProtKB">
        <authorList>
            <consortium name="RefSeq"/>
        </authorList>
    </citation>
    <scope>IDENTIFICATION</scope>
    <source>
        <tissue evidence="7">Testes</tissue>
    </source>
</reference>
<dbReference type="NCBIfam" id="TIGR00756">
    <property type="entry name" value="PPR"/>
    <property type="match status" value="1"/>
</dbReference>
<dbReference type="Pfam" id="PF03455">
    <property type="entry name" value="dDENN"/>
    <property type="match status" value="1"/>
</dbReference>
<dbReference type="InterPro" id="IPR037516">
    <property type="entry name" value="Tripartite_DENN"/>
</dbReference>
<dbReference type="InterPro" id="IPR002885">
    <property type="entry name" value="PPR_rpt"/>
</dbReference>
<feature type="domain" description="MABP" evidence="5">
    <location>
        <begin position="45"/>
        <end position="205"/>
    </location>
</feature>
<dbReference type="RefSeq" id="XP_002735566.2">
    <property type="nucleotide sequence ID" value="XM_002735520.2"/>
</dbReference>
<dbReference type="GeneID" id="100366358"/>
<proteinExistence type="predicted"/>
<feature type="compositionally biased region" description="Low complexity" evidence="3">
    <location>
        <begin position="1409"/>
        <end position="1422"/>
    </location>
</feature>
<evidence type="ECO:0000313" key="6">
    <source>
        <dbReference type="Proteomes" id="UP000694865"/>
    </source>
</evidence>
<feature type="compositionally biased region" description="Basic and acidic residues" evidence="3">
    <location>
        <begin position="1307"/>
        <end position="1317"/>
    </location>
</feature>
<feature type="region of interest" description="Disordered" evidence="3">
    <location>
        <begin position="1582"/>
        <end position="1643"/>
    </location>
</feature>
<dbReference type="PANTHER" id="PTHR12296">
    <property type="entry name" value="DENN DOMAIN-CONTAINING PROTEIN 4"/>
    <property type="match status" value="1"/>
</dbReference>
<feature type="repeat" description="PPR" evidence="2">
    <location>
        <begin position="806"/>
        <end position="840"/>
    </location>
</feature>
<dbReference type="InterPro" id="IPR001194">
    <property type="entry name" value="cDENN_dom"/>
</dbReference>
<feature type="compositionally biased region" description="Polar residues" evidence="3">
    <location>
        <begin position="1045"/>
        <end position="1056"/>
    </location>
</feature>
<evidence type="ECO:0000259" key="4">
    <source>
        <dbReference type="PROSITE" id="PS50211"/>
    </source>
</evidence>
<dbReference type="SMART" id="SM00801">
    <property type="entry name" value="dDENN"/>
    <property type="match status" value="1"/>
</dbReference>
<feature type="compositionally biased region" description="Basic residues" evidence="3">
    <location>
        <begin position="1135"/>
        <end position="1145"/>
    </location>
</feature>
<dbReference type="InterPro" id="IPR051696">
    <property type="entry name" value="DENN_Domain_GEFs"/>
</dbReference>
<dbReference type="InterPro" id="IPR043153">
    <property type="entry name" value="DENN_C"/>
</dbReference>
<feature type="region of interest" description="Disordered" evidence="3">
    <location>
        <begin position="1673"/>
        <end position="1721"/>
    </location>
</feature>
<feature type="compositionally biased region" description="Basic and acidic residues" evidence="3">
    <location>
        <begin position="1198"/>
        <end position="1238"/>
    </location>
</feature>
<accession>A0ABM0GR97</accession>
<dbReference type="PROSITE" id="PS50211">
    <property type="entry name" value="DENN"/>
    <property type="match status" value="1"/>
</dbReference>
<gene>
    <name evidence="7" type="primary">DENND4A</name>
</gene>
<keyword evidence="1" id="KW-0344">Guanine-nucleotide releasing factor</keyword>
<dbReference type="InterPro" id="IPR011990">
    <property type="entry name" value="TPR-like_helical_dom_sf"/>
</dbReference>
<protein>
    <submittedName>
        <fullName evidence="7">C-myc promoter-binding protein</fullName>
    </submittedName>
</protein>
<sequence>MNYNMDERGPNRIADYCVLAGLKDTSSLLEYDLQNESGLKVSKPKDPVVDIAVVIKSQGERVPQGFECVETTPTGFSADLNHGSLRSPAVYLCFRRGTDKPPLTDIGILYEGKERVMPGCEIVSTTPCGRPANVNNRTGMGNQRIYITYRRSSETAAHNSLAVTDICVILTNKNEMPPHAFCMIDKNLNKGMTGSDVYLCYKKSMTRANAIYYKAGILSRYPEEDNQNFSLPEEVPLFCLPMGATIECWKAKRMRPLPVFSTFVLTDAKGVKVYGAAVTFYEAYSEDLLTDEQRQKLGMQPKGKEDPYKLLRTLHTNKCICLLSQWPFFEAFKKFLSYLYRLSVSGPHLVPIERHISHFMYEIPFPTQERPRIMLPLAHDALYLTQPQTSPLPLSGASFTALLRNLGPENCLTLLVFAVTEQKILLHSLRPAVLTSVAEAVSTMIFPFTWQCPHIPLCPLGLSDVLSAPLPFIVGMDSRYFDMYEPPADVVCVDLDTNTISQNDERKFMSSKMLPKRPAKQLKNTLTRLATEIYTNPVYSENVDDLAVEMAPLHHDFTKKRKQLSMELSIQEAFLRFMATLFKGYRQYLLPITDKPTEQTTDPSSLFDLQGFLKSRDRANYKLFSQLMKTQSFIRFIEERSFVSNNDASLAFFDECAEKVDAKCEIETKLMELEESFESARTVFVTPPEPINNEKYSYTHFPVLKKELFSPANMHTLAISKSLKSTVPSSPVARRTKQEAKLSQISAKENAKNPKLWAKCLLGLCFSAWFIHLPAYVKSTHSKTKALRTAFEALVKMGTCKLEPPDEICYRVLMQLCGQYGLPVLAVKVLFEMKKSGIQPNAITYGFYNRAVLENEWPATTTSGYILWTKLRNVILAVAQFRRCVKTDMDKISLCSSESSYADGVGRTSSEDNKEFVNDLVKLDSPVAVEDKSSTGGHSDMGYSSMSIDDASRSNSLTTMSPSSPQKSTNDALGTKTKKKTSKSNVAVTESGPVDMNSSDSFRPRVSSIVRNSVGSFGSTSSIGTLRGSTSSTSGLLLTSQNSLEESSVFDSTPESNDAKARKRHKSAGDHSRLSRKMLRNRNFSGDSTATLTLNLRDNSSFESDPGMIKADSFGSDARIIKALRKSDPKLNSSRQKKQRSKRKTKFDLGGDDIDDDIDADEEEDNEEEEEEEEEEEITPSHIRRCNSEGQKPMRLRIIMERDKRQKEEQMKAKEKRTDSDTSEPETKQKSENGEMPRVDSTLDTILLEFDDLAPTKDKSGDSSDGTETDEGKLNPDEDERSRSSSISIQQKPFREETNIQIISSSFEEHTDSKWQADDQDIPHSLPNPTFIPESPSERIGMKTPPRNFSSHFLQGLIQQVTSPPTTTWFGSSPFSKKGSDAGGSTSKLDAIKAAASAMANKFGYAKQKSTSSTATKSSTSSIPQDVEETGSLLSFKEDCDSKHGTWVPHSKSDTNLVGTLLMDESPSTFADLVTGSTPSLNAPLADQSDGSNTKLNASTQSLFTYAMEVNITSCMRCNSCSCVLYDEAIMSGWSADDSNLNTTCCYCGSLFVPFLDITMKDFRTPGIGRAIISPSQSAESMLSIQSAPSAQPLPPPLTGDEQSSVENLMFLNENDEDEIDGDNNGTPSEVKSKEKNSPRQLKYVRNISSPGDLHMLTLMVVVILNPNSGSVRSAHERRRCTSECLTSGTTQPLRINDKRHRYSAPPQDGSIGGDEEVLSSSISSSIQGSREYLPPQRKSTNPDPVSVPYLSPLVLRKEMENVIDNEGDICFLSSDFVDEHPIIFWNLVWVFKRVELTSNLPGLLLSANSINKEHHIQSSNQWLSRDSRHVLINALWDNPKYQESRPPMYTVWNAIQQGSSVDTLINEQHAFSGKFMQSIVQAIQGNDVGTPIRWLLEQYRKRQPDKRHRSIYRDILFLALIACGRQNIDVDAFDREYDIAFDKLLAEYWGPSQLEHLQEDDKPPNDAMFWCRKIFGEVAELSL</sequence>
<evidence type="ECO:0000256" key="1">
    <source>
        <dbReference type="ARBA" id="ARBA00022658"/>
    </source>
</evidence>
<dbReference type="Proteomes" id="UP000694865">
    <property type="component" value="Unplaced"/>
</dbReference>
<feature type="region of interest" description="Disordered" evidence="3">
    <location>
        <begin position="1125"/>
        <end position="1339"/>
    </location>
</feature>
<name>A0ABM0GR97_SACKO</name>
<evidence type="ECO:0000256" key="3">
    <source>
        <dbReference type="SAM" id="MobiDB-lite"/>
    </source>
</evidence>
<feature type="region of interest" description="Disordered" evidence="3">
    <location>
        <begin position="927"/>
        <end position="1083"/>
    </location>
</feature>
<feature type="compositionally biased region" description="Polar residues" evidence="3">
    <location>
        <begin position="934"/>
        <end position="972"/>
    </location>
</feature>
<evidence type="ECO:0000259" key="5">
    <source>
        <dbReference type="PROSITE" id="PS51498"/>
    </source>
</evidence>
<feature type="compositionally biased region" description="Low complexity" evidence="3">
    <location>
        <begin position="1018"/>
        <end position="1044"/>
    </location>
</feature>
<dbReference type="Gene3D" id="1.25.40.10">
    <property type="entry name" value="Tetratricopeptide repeat domain"/>
    <property type="match status" value="1"/>
</dbReference>
<dbReference type="InterPro" id="IPR023341">
    <property type="entry name" value="MABP"/>
</dbReference>
<dbReference type="PROSITE" id="PS51498">
    <property type="entry name" value="MABP"/>
    <property type="match status" value="1"/>
</dbReference>
<dbReference type="InterPro" id="IPR005112">
    <property type="entry name" value="dDENN_dom"/>
</dbReference>
<evidence type="ECO:0000256" key="2">
    <source>
        <dbReference type="PROSITE-ProRule" id="PRU00708"/>
    </source>
</evidence>
<feature type="compositionally biased region" description="Basic and acidic residues" evidence="3">
    <location>
        <begin position="1270"/>
        <end position="1283"/>
    </location>
</feature>
<dbReference type="Gene3D" id="3.40.50.11500">
    <property type="match status" value="1"/>
</dbReference>
<feature type="compositionally biased region" description="Polar residues" evidence="3">
    <location>
        <begin position="1684"/>
        <end position="1694"/>
    </location>
</feature>
<feature type="domain" description="UDENN" evidence="4">
    <location>
        <begin position="197"/>
        <end position="648"/>
    </location>
</feature>
<dbReference type="PROSITE" id="PS51375">
    <property type="entry name" value="PPR"/>
    <property type="match status" value="1"/>
</dbReference>
<evidence type="ECO:0000313" key="7">
    <source>
        <dbReference type="RefSeq" id="XP_002735566.2"/>
    </source>
</evidence>
<organism evidence="6 7">
    <name type="scientific">Saccoglossus kowalevskii</name>
    <name type="common">Acorn worm</name>
    <dbReference type="NCBI Taxonomy" id="10224"/>
    <lineage>
        <taxon>Eukaryota</taxon>
        <taxon>Metazoa</taxon>
        <taxon>Hemichordata</taxon>
        <taxon>Enteropneusta</taxon>
        <taxon>Harrimaniidae</taxon>
        <taxon>Saccoglossus</taxon>
    </lineage>
</organism>
<dbReference type="SMART" id="SM00799">
    <property type="entry name" value="DENN"/>
    <property type="match status" value="1"/>
</dbReference>
<dbReference type="SMART" id="SM00800">
    <property type="entry name" value="uDENN"/>
    <property type="match status" value="1"/>
</dbReference>
<feature type="compositionally biased region" description="Acidic residues" evidence="3">
    <location>
        <begin position="1150"/>
        <end position="1178"/>
    </location>
</feature>
<dbReference type="InterPro" id="IPR005113">
    <property type="entry name" value="uDENN_dom"/>
</dbReference>
<feature type="region of interest" description="Disordered" evidence="3">
    <location>
        <begin position="1405"/>
        <end position="1428"/>
    </location>
</feature>
<dbReference type="Pfam" id="PF03456">
    <property type="entry name" value="uDENN"/>
    <property type="match status" value="1"/>
</dbReference>
<dbReference type="PANTHER" id="PTHR12296:SF30">
    <property type="entry name" value="DENN DOMAIN-CONTAINING PROTEIN CRAG"/>
    <property type="match status" value="1"/>
</dbReference>
<keyword evidence="6" id="KW-1185">Reference proteome</keyword>
<dbReference type="Gene3D" id="2.100.10.50">
    <property type="match status" value="1"/>
</dbReference>
<dbReference type="Pfam" id="PF02141">
    <property type="entry name" value="DENN"/>
    <property type="match status" value="1"/>
</dbReference>